<dbReference type="AlphaFoldDB" id="W4RHC3"/>
<dbReference type="Proteomes" id="UP000018949">
    <property type="component" value="Unassembled WGS sequence"/>
</dbReference>
<dbReference type="EMBL" id="BAUW01000001">
    <property type="protein sequence ID" value="GAE43547.1"/>
    <property type="molecule type" value="Genomic_DNA"/>
</dbReference>
<sequence length="62" mass="6863">MFQQRSGNETNIKLPFSFIGFSMVALILSQLLILLNGDLLVSGVFRLPAIWSAAHLFVLGWA</sequence>
<proteinExistence type="predicted"/>
<feature type="transmembrane region" description="Helical" evidence="1">
    <location>
        <begin position="12"/>
        <end position="33"/>
    </location>
</feature>
<gene>
    <name evidence="2" type="ORF">JCM21738_189</name>
</gene>
<name>W4RHC3_9BACI</name>
<evidence type="ECO:0000313" key="3">
    <source>
        <dbReference type="Proteomes" id="UP000018949"/>
    </source>
</evidence>
<keyword evidence="1" id="KW-0472">Membrane</keyword>
<dbReference type="RefSeq" id="WP_369385585.1">
    <property type="nucleotide sequence ID" value="NZ_BAUW01000001.1"/>
</dbReference>
<evidence type="ECO:0000256" key="1">
    <source>
        <dbReference type="SAM" id="Phobius"/>
    </source>
</evidence>
<keyword evidence="1" id="KW-0812">Transmembrane</keyword>
<comment type="caution">
    <text evidence="2">The sequence shown here is derived from an EMBL/GenBank/DDBJ whole genome shotgun (WGS) entry which is preliminary data.</text>
</comment>
<feature type="transmembrane region" description="Helical" evidence="1">
    <location>
        <begin position="39"/>
        <end position="61"/>
    </location>
</feature>
<keyword evidence="3" id="KW-1185">Reference proteome</keyword>
<evidence type="ECO:0000313" key="2">
    <source>
        <dbReference type="EMBL" id="GAE43547.1"/>
    </source>
</evidence>
<reference evidence="2 3" key="1">
    <citation type="submission" date="2013-12" db="EMBL/GenBank/DDBJ databases">
        <title>NBRP : Genome information of microbial organism related human and environment.</title>
        <authorList>
            <person name="Hattori M."/>
            <person name="Oshima K."/>
            <person name="Inaba H."/>
            <person name="Suda W."/>
            <person name="Sakamoto M."/>
            <person name="Iino T."/>
            <person name="Kitahara M."/>
            <person name="Oshida Y."/>
            <person name="Iida T."/>
            <person name="Kudo T."/>
            <person name="Itoh T."/>
            <person name="Ahmed I."/>
            <person name="Ohkuma M."/>
        </authorList>
    </citation>
    <scope>NUCLEOTIDE SEQUENCE [LARGE SCALE GENOMIC DNA]</scope>
    <source>
        <strain evidence="2 3">JCM 21738</strain>
    </source>
</reference>
<accession>W4RHC3</accession>
<protein>
    <submittedName>
        <fullName evidence="2">Protein</fullName>
    </submittedName>
</protein>
<keyword evidence="1" id="KW-1133">Transmembrane helix</keyword>
<organism evidence="2 3">
    <name type="scientific">Mesobacillus boroniphilus JCM 21738</name>
    <dbReference type="NCBI Taxonomy" id="1294265"/>
    <lineage>
        <taxon>Bacteria</taxon>
        <taxon>Bacillati</taxon>
        <taxon>Bacillota</taxon>
        <taxon>Bacilli</taxon>
        <taxon>Bacillales</taxon>
        <taxon>Bacillaceae</taxon>
        <taxon>Mesobacillus</taxon>
    </lineage>
</organism>